<dbReference type="SMART" id="SM00471">
    <property type="entry name" value="HDc"/>
    <property type="match status" value="1"/>
</dbReference>
<dbReference type="EMBL" id="LNYP01000029">
    <property type="protein sequence ID" value="KTD38054.1"/>
    <property type="molecule type" value="Genomic_DNA"/>
</dbReference>
<evidence type="ECO:0000313" key="9">
    <source>
        <dbReference type="EMBL" id="KTD38054.1"/>
    </source>
</evidence>
<dbReference type="Gene3D" id="1.10.3210.10">
    <property type="entry name" value="Hypothetical protein af1432"/>
    <property type="match status" value="1"/>
</dbReference>
<dbReference type="PANTHER" id="PTHR11845">
    <property type="entry name" value="5'-DEOXYNUCLEOTIDASE HDDC2"/>
    <property type="match status" value="1"/>
</dbReference>
<organism evidence="9 10">
    <name type="scientific">Legionella oakridgensis</name>
    <dbReference type="NCBI Taxonomy" id="29423"/>
    <lineage>
        <taxon>Bacteria</taxon>
        <taxon>Pseudomonadati</taxon>
        <taxon>Pseudomonadota</taxon>
        <taxon>Gammaproteobacteria</taxon>
        <taxon>Legionellales</taxon>
        <taxon>Legionellaceae</taxon>
        <taxon>Legionella</taxon>
    </lineage>
</organism>
<proteinExistence type="predicted"/>
<evidence type="ECO:0000256" key="1">
    <source>
        <dbReference type="ARBA" id="ARBA00001638"/>
    </source>
</evidence>
<dbReference type="InterPro" id="IPR039356">
    <property type="entry name" value="YfbR/HDDC2"/>
</dbReference>
<dbReference type="GO" id="GO:0005737">
    <property type="term" value="C:cytoplasm"/>
    <property type="evidence" value="ECO:0007669"/>
    <property type="project" value="TreeGrafter"/>
</dbReference>
<name>A0A0W0X0M5_9GAMM</name>
<comment type="cofactor">
    <cofactor evidence="3">
        <name>Co(2+)</name>
        <dbReference type="ChEBI" id="CHEBI:48828"/>
    </cofactor>
</comment>
<evidence type="ECO:0000256" key="7">
    <source>
        <dbReference type="ARBA" id="ARBA00022801"/>
    </source>
</evidence>
<reference evidence="9 10" key="1">
    <citation type="submission" date="2015-11" db="EMBL/GenBank/DDBJ databases">
        <title>Genomic analysis of 38 Legionella species identifies large and diverse effector repertoires.</title>
        <authorList>
            <person name="Burstein D."/>
            <person name="Amaro F."/>
            <person name="Zusman T."/>
            <person name="Lifshitz Z."/>
            <person name="Cohen O."/>
            <person name="Gilbert J.A."/>
            <person name="Pupko T."/>
            <person name="Shuman H.A."/>
            <person name="Segal G."/>
        </authorList>
    </citation>
    <scope>NUCLEOTIDE SEQUENCE [LARGE SCALE GENOMIC DNA]</scope>
    <source>
        <strain evidence="9 10">Oak Ridge-10</strain>
    </source>
</reference>
<comment type="caution">
    <text evidence="9">The sequence shown here is derived from an EMBL/GenBank/DDBJ whole genome shotgun (WGS) entry which is preliminary data.</text>
</comment>
<evidence type="ECO:0000256" key="4">
    <source>
        <dbReference type="ARBA" id="ARBA00011738"/>
    </source>
</evidence>
<evidence type="ECO:0000259" key="8">
    <source>
        <dbReference type="SMART" id="SM00471"/>
    </source>
</evidence>
<dbReference type="GO" id="GO:0046872">
    <property type="term" value="F:metal ion binding"/>
    <property type="evidence" value="ECO:0007669"/>
    <property type="project" value="UniProtKB-KW"/>
</dbReference>
<sequence>MSYDRNIRLLADTMQPIQDIYQLILELNKLKLVFRNTTTHSDRKESTAEHSWSVSMITMMLMGELKKEFADINELKAIKLSLIHDVVEIYAGDVIAFDTKARQEKEKIEAEALERLADIYPPFGQHLRELWHEFEQGESLEAKIAKAADAICPIFQRLKAKQSYIPFNITIADLEKVKYPRFAFSKTFLALYQQLKVDLLDKTLIVNS</sequence>
<comment type="subunit">
    <text evidence="4">Homodimer.</text>
</comment>
<dbReference type="SUPFAM" id="SSF109604">
    <property type="entry name" value="HD-domain/PDEase-like"/>
    <property type="match status" value="1"/>
</dbReference>
<evidence type="ECO:0000256" key="3">
    <source>
        <dbReference type="ARBA" id="ARBA00001941"/>
    </source>
</evidence>
<evidence type="ECO:0000256" key="2">
    <source>
        <dbReference type="ARBA" id="ARBA00001936"/>
    </source>
</evidence>
<keyword evidence="7 9" id="KW-0378">Hydrolase</keyword>
<comment type="cofactor">
    <cofactor evidence="2">
        <name>Mn(2+)</name>
        <dbReference type="ChEBI" id="CHEBI:29035"/>
    </cofactor>
</comment>
<comment type="catalytic activity">
    <reaction evidence="1">
        <text>a 2'-deoxyribonucleoside 5'-phosphate + H2O = a 2'-deoxyribonucleoside + phosphate</text>
        <dbReference type="Rhea" id="RHEA:36167"/>
        <dbReference type="ChEBI" id="CHEBI:15377"/>
        <dbReference type="ChEBI" id="CHEBI:18274"/>
        <dbReference type="ChEBI" id="CHEBI:43474"/>
        <dbReference type="ChEBI" id="CHEBI:65317"/>
        <dbReference type="EC" id="3.1.3.89"/>
    </reaction>
</comment>
<evidence type="ECO:0000256" key="5">
    <source>
        <dbReference type="ARBA" id="ARBA00012964"/>
    </source>
</evidence>
<dbReference type="GO" id="GO:0002953">
    <property type="term" value="F:5'-deoxynucleotidase activity"/>
    <property type="evidence" value="ECO:0007669"/>
    <property type="project" value="UniProtKB-EC"/>
</dbReference>
<feature type="domain" description="HD/PDEase" evidence="8">
    <location>
        <begin position="43"/>
        <end position="163"/>
    </location>
</feature>
<dbReference type="Pfam" id="PF13023">
    <property type="entry name" value="HD_3"/>
    <property type="match status" value="1"/>
</dbReference>
<dbReference type="PANTHER" id="PTHR11845:SF13">
    <property type="entry name" value="5'-DEOXYNUCLEOTIDASE HDDC2"/>
    <property type="match status" value="1"/>
</dbReference>
<dbReference type="AlphaFoldDB" id="A0A0W0X0M5"/>
<dbReference type="EC" id="3.1.3.89" evidence="5"/>
<dbReference type="InterPro" id="IPR003607">
    <property type="entry name" value="HD/PDEase_dom"/>
</dbReference>
<dbReference type="RefSeq" id="WP_081724974.1">
    <property type="nucleotide sequence ID" value="NZ_LCUA01000004.1"/>
</dbReference>
<protein>
    <recommendedName>
        <fullName evidence="5">5'-deoxynucleotidase</fullName>
        <ecNumber evidence="5">3.1.3.89</ecNumber>
    </recommendedName>
</protein>
<gene>
    <name evidence="9" type="ORF">Loak_1730</name>
</gene>
<dbReference type="PATRIC" id="fig|29423.5.peg.1811"/>
<accession>A0A0W0X0M5</accession>
<dbReference type="Proteomes" id="UP000054858">
    <property type="component" value="Unassembled WGS sequence"/>
</dbReference>
<evidence type="ECO:0000256" key="6">
    <source>
        <dbReference type="ARBA" id="ARBA00022723"/>
    </source>
</evidence>
<evidence type="ECO:0000313" key="10">
    <source>
        <dbReference type="Proteomes" id="UP000054858"/>
    </source>
</evidence>
<dbReference type="InterPro" id="IPR006674">
    <property type="entry name" value="HD_domain"/>
</dbReference>
<keyword evidence="6" id="KW-0479">Metal-binding</keyword>